<evidence type="ECO:0000313" key="2">
    <source>
        <dbReference type="Proteomes" id="UP000266673"/>
    </source>
</evidence>
<dbReference type="AlphaFoldDB" id="A0A397W5W6"/>
<dbReference type="Proteomes" id="UP000266673">
    <property type="component" value="Unassembled WGS sequence"/>
</dbReference>
<dbReference type="EMBL" id="QKWP01000050">
    <property type="protein sequence ID" value="RIB28977.1"/>
    <property type="molecule type" value="Genomic_DNA"/>
</dbReference>
<reference evidence="1 2" key="1">
    <citation type="submission" date="2018-06" db="EMBL/GenBank/DDBJ databases">
        <title>Comparative genomics reveals the genomic features of Rhizophagus irregularis, R. cerebriforme, R. diaphanum and Gigaspora rosea, and their symbiotic lifestyle signature.</title>
        <authorList>
            <person name="Morin E."/>
            <person name="San Clemente H."/>
            <person name="Chen E.C.H."/>
            <person name="De La Providencia I."/>
            <person name="Hainaut M."/>
            <person name="Kuo A."/>
            <person name="Kohler A."/>
            <person name="Murat C."/>
            <person name="Tang N."/>
            <person name="Roy S."/>
            <person name="Loubradou J."/>
            <person name="Henrissat B."/>
            <person name="Grigoriev I.V."/>
            <person name="Corradi N."/>
            <person name="Roux C."/>
            <person name="Martin F.M."/>
        </authorList>
    </citation>
    <scope>NUCLEOTIDE SEQUENCE [LARGE SCALE GENOMIC DNA]</scope>
    <source>
        <strain evidence="1 2">DAOM 194757</strain>
    </source>
</reference>
<protein>
    <recommendedName>
        <fullName evidence="3">MACPF domain-containing protein</fullName>
    </recommendedName>
</protein>
<sequence>MGPNLVFYDGEGQKIKRSSENSINWTEIASIENEQLQLKIYQENDQDWDKLIEQCDIGFIYKNNDIQLAESQAFTIDVTKIKPKSLQIGSEIVELKCQQLFDSTFKEHLILNGEITAAVPYLSYLSLLVGITADQANEFSKSRSETTVYSCDIIRKSKLSLDRTNINLKPTFINEVRSALKYESHMEKISKLKKISEKYGHFYANEVIYGGAIIENNKDVNTQEKSSGR</sequence>
<gene>
    <name evidence="1" type="ORF">C2G38_1298958</name>
</gene>
<evidence type="ECO:0000313" key="1">
    <source>
        <dbReference type="EMBL" id="RIB28977.1"/>
    </source>
</evidence>
<organism evidence="1 2">
    <name type="scientific">Gigaspora rosea</name>
    <dbReference type="NCBI Taxonomy" id="44941"/>
    <lineage>
        <taxon>Eukaryota</taxon>
        <taxon>Fungi</taxon>
        <taxon>Fungi incertae sedis</taxon>
        <taxon>Mucoromycota</taxon>
        <taxon>Glomeromycotina</taxon>
        <taxon>Glomeromycetes</taxon>
        <taxon>Diversisporales</taxon>
        <taxon>Gigasporaceae</taxon>
        <taxon>Gigaspora</taxon>
    </lineage>
</organism>
<name>A0A397W5W6_9GLOM</name>
<accession>A0A397W5W6</accession>
<comment type="caution">
    <text evidence="1">The sequence shown here is derived from an EMBL/GenBank/DDBJ whole genome shotgun (WGS) entry which is preliminary data.</text>
</comment>
<evidence type="ECO:0008006" key="3">
    <source>
        <dbReference type="Google" id="ProtNLM"/>
    </source>
</evidence>
<proteinExistence type="predicted"/>
<keyword evidence="2" id="KW-1185">Reference proteome</keyword>
<dbReference type="OrthoDB" id="2477874at2759"/>